<organism evidence="1">
    <name type="scientific">marine sediment metagenome</name>
    <dbReference type="NCBI Taxonomy" id="412755"/>
    <lineage>
        <taxon>unclassified sequences</taxon>
        <taxon>metagenomes</taxon>
        <taxon>ecological metagenomes</taxon>
    </lineage>
</organism>
<dbReference type="EMBL" id="LAZR01060894">
    <property type="protein sequence ID" value="KKK64722.1"/>
    <property type="molecule type" value="Genomic_DNA"/>
</dbReference>
<accession>A0A0F8X6F7</accession>
<protein>
    <submittedName>
        <fullName evidence="1">Uncharacterized protein</fullName>
    </submittedName>
</protein>
<dbReference type="AlphaFoldDB" id="A0A0F8X6F7"/>
<proteinExistence type="predicted"/>
<comment type="caution">
    <text evidence="1">The sequence shown here is derived from an EMBL/GenBank/DDBJ whole genome shotgun (WGS) entry which is preliminary data.</text>
</comment>
<reference evidence="1" key="1">
    <citation type="journal article" date="2015" name="Nature">
        <title>Complex archaea that bridge the gap between prokaryotes and eukaryotes.</title>
        <authorList>
            <person name="Spang A."/>
            <person name="Saw J.H."/>
            <person name="Jorgensen S.L."/>
            <person name="Zaremba-Niedzwiedzka K."/>
            <person name="Martijn J."/>
            <person name="Lind A.E."/>
            <person name="van Eijk R."/>
            <person name="Schleper C."/>
            <person name="Guy L."/>
            <person name="Ettema T.J."/>
        </authorList>
    </citation>
    <scope>NUCLEOTIDE SEQUENCE</scope>
</reference>
<evidence type="ECO:0000313" key="1">
    <source>
        <dbReference type="EMBL" id="KKK64722.1"/>
    </source>
</evidence>
<sequence>MRRKLKKRSKVNYPWICTLCDKTHSEENKLYKLKLNNNYKVICDWCIRAIIRGNKKDG</sequence>
<name>A0A0F8X6F7_9ZZZZ</name>
<gene>
    <name evidence="1" type="ORF">LCGC14_2981310</name>
</gene>